<organism evidence="6 7">
    <name type="scientific">Heterodermia speciosa</name>
    <dbReference type="NCBI Taxonomy" id="116794"/>
    <lineage>
        <taxon>Eukaryota</taxon>
        <taxon>Fungi</taxon>
        <taxon>Dikarya</taxon>
        <taxon>Ascomycota</taxon>
        <taxon>Pezizomycotina</taxon>
        <taxon>Lecanoromycetes</taxon>
        <taxon>OSLEUM clade</taxon>
        <taxon>Lecanoromycetidae</taxon>
        <taxon>Caliciales</taxon>
        <taxon>Physciaceae</taxon>
        <taxon>Heterodermia</taxon>
    </lineage>
</organism>
<dbReference type="AlphaFoldDB" id="A0A8H3J4E6"/>
<evidence type="ECO:0000256" key="4">
    <source>
        <dbReference type="ARBA" id="ARBA00023128"/>
    </source>
</evidence>
<dbReference type="EMBL" id="CAJPDS010000156">
    <property type="protein sequence ID" value="CAF9940551.1"/>
    <property type="molecule type" value="Genomic_DNA"/>
</dbReference>
<comment type="caution">
    <text evidence="6">The sequence shown here is derived from an EMBL/GenBank/DDBJ whole genome shotgun (WGS) entry which is preliminary data.</text>
</comment>
<reference evidence="6" key="1">
    <citation type="submission" date="2021-03" db="EMBL/GenBank/DDBJ databases">
        <authorList>
            <person name="Tagirdzhanova G."/>
        </authorList>
    </citation>
    <scope>NUCLEOTIDE SEQUENCE</scope>
</reference>
<evidence type="ECO:0000313" key="6">
    <source>
        <dbReference type="EMBL" id="CAF9940551.1"/>
    </source>
</evidence>
<keyword evidence="4" id="KW-0496">Mitochondrion</keyword>
<dbReference type="GO" id="GO:0033615">
    <property type="term" value="P:mitochondrial proton-transporting ATP synthase complex assembly"/>
    <property type="evidence" value="ECO:0007669"/>
    <property type="project" value="TreeGrafter"/>
</dbReference>
<comment type="similarity">
    <text evidence="2">Belongs to the ATP11 family.</text>
</comment>
<sequence length="313" mass="35484">MIPQGTPVLRYILRGGAFDIRHCQRRWAQVHDVRFLATHQQPNKIVEKYREKLQEKAKSLRLKDVDELKVVYKDRIQAQTKSASIASPIPSSNPNTPYPPPPPPPQATQETQPTPIPKVAQDKSSPPPGIKLLSSFIDVPKTLELPQREIEYIWRLRHASDPRSLCAVIPQTTYSRIEATAKRHPQFILPLLREGQGAEIHFLQWTFPTSTTATVLFTHLAEFKLRGEFSQPHTTVTHHLDLAAPKGLVLLQGTVVDGRGMTVDEGKWLLMCLQKFYGGGEEKVERKKLLEQFSQGDGDFRVEKLLDEAEKIV</sequence>
<dbReference type="Pfam" id="PF06644">
    <property type="entry name" value="ATP11"/>
    <property type="match status" value="1"/>
</dbReference>
<dbReference type="OrthoDB" id="16535at2759"/>
<evidence type="ECO:0000256" key="3">
    <source>
        <dbReference type="ARBA" id="ARBA00022946"/>
    </source>
</evidence>
<name>A0A8H3J4E6_9LECA</name>
<accession>A0A8H3J4E6</accession>
<comment type="subcellular location">
    <subcellularLocation>
        <location evidence="1">Mitochondrion</location>
    </subcellularLocation>
</comment>
<evidence type="ECO:0000313" key="7">
    <source>
        <dbReference type="Proteomes" id="UP000664521"/>
    </source>
</evidence>
<dbReference type="GO" id="GO:0005739">
    <property type="term" value="C:mitochondrion"/>
    <property type="evidence" value="ECO:0007669"/>
    <property type="project" value="UniProtKB-SubCell"/>
</dbReference>
<feature type="compositionally biased region" description="Low complexity" evidence="5">
    <location>
        <begin position="82"/>
        <end position="95"/>
    </location>
</feature>
<gene>
    <name evidence="6" type="ORF">HETSPECPRED_002442</name>
</gene>
<proteinExistence type="inferred from homology"/>
<evidence type="ECO:0000256" key="5">
    <source>
        <dbReference type="SAM" id="MobiDB-lite"/>
    </source>
</evidence>
<dbReference type="PANTHER" id="PTHR13126:SF0">
    <property type="entry name" value="ATP SYNTHASE MITOCHONDRIAL F1 COMPLEX ASSEMBLY FACTOR 1"/>
    <property type="match status" value="1"/>
</dbReference>
<dbReference type="InterPro" id="IPR010591">
    <property type="entry name" value="ATP11"/>
</dbReference>
<dbReference type="PANTHER" id="PTHR13126">
    <property type="entry name" value="CHAPERONE ATP11"/>
    <property type="match status" value="1"/>
</dbReference>
<dbReference type="Proteomes" id="UP000664521">
    <property type="component" value="Unassembled WGS sequence"/>
</dbReference>
<keyword evidence="7" id="KW-1185">Reference proteome</keyword>
<protein>
    <recommendedName>
        <fullName evidence="8">ATP11-domain-containing protein</fullName>
    </recommendedName>
</protein>
<evidence type="ECO:0000256" key="2">
    <source>
        <dbReference type="ARBA" id="ARBA00009116"/>
    </source>
</evidence>
<feature type="region of interest" description="Disordered" evidence="5">
    <location>
        <begin position="81"/>
        <end position="125"/>
    </location>
</feature>
<evidence type="ECO:0008006" key="8">
    <source>
        <dbReference type="Google" id="ProtNLM"/>
    </source>
</evidence>
<evidence type="ECO:0000256" key="1">
    <source>
        <dbReference type="ARBA" id="ARBA00004173"/>
    </source>
</evidence>
<keyword evidence="3" id="KW-0809">Transit peptide</keyword>
<feature type="compositionally biased region" description="Pro residues" evidence="5">
    <location>
        <begin position="96"/>
        <end position="106"/>
    </location>
</feature>